<evidence type="ECO:0000259" key="1">
    <source>
        <dbReference type="Pfam" id="PF11274"/>
    </source>
</evidence>
<gene>
    <name evidence="2" type="ORF">Tci_931863</name>
</gene>
<feature type="non-terminal residue" evidence="2">
    <location>
        <position position="1"/>
    </location>
</feature>
<accession>A0A699XVB4</accession>
<organism evidence="2">
    <name type="scientific">Tanacetum cinerariifolium</name>
    <name type="common">Dalmatian daisy</name>
    <name type="synonym">Chrysanthemum cinerariifolium</name>
    <dbReference type="NCBI Taxonomy" id="118510"/>
    <lineage>
        <taxon>Eukaryota</taxon>
        <taxon>Viridiplantae</taxon>
        <taxon>Streptophyta</taxon>
        <taxon>Embryophyta</taxon>
        <taxon>Tracheophyta</taxon>
        <taxon>Spermatophyta</taxon>
        <taxon>Magnoliopsida</taxon>
        <taxon>eudicotyledons</taxon>
        <taxon>Gunneridae</taxon>
        <taxon>Pentapetalae</taxon>
        <taxon>asterids</taxon>
        <taxon>campanulids</taxon>
        <taxon>Asterales</taxon>
        <taxon>Asteraceae</taxon>
        <taxon>Asteroideae</taxon>
        <taxon>Anthemideae</taxon>
        <taxon>Anthemidinae</taxon>
        <taxon>Tanacetum</taxon>
    </lineage>
</organism>
<feature type="non-terminal residue" evidence="2">
    <location>
        <position position="81"/>
    </location>
</feature>
<evidence type="ECO:0000313" key="2">
    <source>
        <dbReference type="EMBL" id="GFD59894.1"/>
    </source>
</evidence>
<dbReference type="Pfam" id="PF11274">
    <property type="entry name" value="DUF3074"/>
    <property type="match status" value="1"/>
</dbReference>
<name>A0A699XVB4_TANCI</name>
<protein>
    <recommendedName>
        <fullName evidence="1">DUF3074 domain-containing protein</fullName>
    </recommendedName>
</protein>
<feature type="domain" description="DUF3074" evidence="1">
    <location>
        <begin position="1"/>
        <end position="80"/>
    </location>
</feature>
<sequence>ARRSVHEGIGFDKFKRAMMRELPQALDVQGGPGAGAVRGIAADRRLERFDVPDKAKLEVYELSAAFPGPVTPRDFVAMVIS</sequence>
<dbReference type="EMBL" id="BKCJ011870791">
    <property type="protein sequence ID" value="GFD59894.1"/>
    <property type="molecule type" value="Genomic_DNA"/>
</dbReference>
<reference evidence="2" key="1">
    <citation type="journal article" date="2019" name="Sci. Rep.">
        <title>Draft genome of Tanacetum cinerariifolium, the natural source of mosquito coil.</title>
        <authorList>
            <person name="Yamashiro T."/>
            <person name="Shiraishi A."/>
            <person name="Satake H."/>
            <person name="Nakayama K."/>
        </authorList>
    </citation>
    <scope>NUCLEOTIDE SEQUENCE</scope>
</reference>
<dbReference type="InterPro" id="IPR024500">
    <property type="entry name" value="DUF3074"/>
</dbReference>
<comment type="caution">
    <text evidence="2">The sequence shown here is derived from an EMBL/GenBank/DDBJ whole genome shotgun (WGS) entry which is preliminary data.</text>
</comment>
<proteinExistence type="predicted"/>
<dbReference type="AlphaFoldDB" id="A0A699XVB4"/>